<dbReference type="EMBL" id="JBHTAI010000008">
    <property type="protein sequence ID" value="MFC7149685.1"/>
    <property type="molecule type" value="Genomic_DNA"/>
</dbReference>
<evidence type="ECO:0008006" key="3">
    <source>
        <dbReference type="Google" id="ProtNLM"/>
    </source>
</evidence>
<organism evidence="1 2">
    <name type="scientific">Cohnella cellulosilytica</name>
    <dbReference type="NCBI Taxonomy" id="986710"/>
    <lineage>
        <taxon>Bacteria</taxon>
        <taxon>Bacillati</taxon>
        <taxon>Bacillota</taxon>
        <taxon>Bacilli</taxon>
        <taxon>Bacillales</taxon>
        <taxon>Paenibacillaceae</taxon>
        <taxon>Cohnella</taxon>
    </lineage>
</organism>
<name>A0ABW2FCN7_9BACL</name>
<keyword evidence="2" id="KW-1185">Reference proteome</keyword>
<reference evidence="2" key="1">
    <citation type="journal article" date="2019" name="Int. J. Syst. Evol. Microbiol.">
        <title>The Global Catalogue of Microorganisms (GCM) 10K type strain sequencing project: providing services to taxonomists for standard genome sequencing and annotation.</title>
        <authorList>
            <consortium name="The Broad Institute Genomics Platform"/>
            <consortium name="The Broad Institute Genome Sequencing Center for Infectious Disease"/>
            <person name="Wu L."/>
            <person name="Ma J."/>
        </authorList>
    </citation>
    <scope>NUCLEOTIDE SEQUENCE [LARGE SCALE GENOMIC DNA]</scope>
    <source>
        <strain evidence="2">KCTC 12907</strain>
    </source>
</reference>
<dbReference type="Proteomes" id="UP001596378">
    <property type="component" value="Unassembled WGS sequence"/>
</dbReference>
<evidence type="ECO:0000313" key="2">
    <source>
        <dbReference type="Proteomes" id="UP001596378"/>
    </source>
</evidence>
<accession>A0ABW2FCN7</accession>
<comment type="caution">
    <text evidence="1">The sequence shown here is derived from an EMBL/GenBank/DDBJ whole genome shotgun (WGS) entry which is preliminary data.</text>
</comment>
<evidence type="ECO:0000313" key="1">
    <source>
        <dbReference type="EMBL" id="MFC7149685.1"/>
    </source>
</evidence>
<sequence length="95" mass="10673">MAGLKKITLDSQTQKSLWSLLHGRNEVIADVFGTEVKLTVITKHADRAETNDIASEIEADLELQKMLLASDEDIKAGRMYTAEEAIQYLKKQHSE</sequence>
<gene>
    <name evidence="1" type="ORF">ACFQMJ_14265</name>
</gene>
<proteinExistence type="predicted"/>
<dbReference type="RefSeq" id="WP_378049068.1">
    <property type="nucleotide sequence ID" value="NZ_JBHMDN010000020.1"/>
</dbReference>
<protein>
    <recommendedName>
        <fullName evidence="3">Antitoxin</fullName>
    </recommendedName>
</protein>